<organism evidence="2 3">
    <name type="scientific">Pseudarthrobacter niigatensis</name>
    <dbReference type="NCBI Taxonomy" id="369935"/>
    <lineage>
        <taxon>Bacteria</taxon>
        <taxon>Bacillati</taxon>
        <taxon>Actinomycetota</taxon>
        <taxon>Actinomycetes</taxon>
        <taxon>Micrococcales</taxon>
        <taxon>Micrococcaceae</taxon>
        <taxon>Pseudarthrobacter</taxon>
    </lineage>
</organism>
<proteinExistence type="predicted"/>
<sequence length="521" mass="58398">MKIIYVDVDSLRPDHTGAYGYARNITPNLDEMAKSSVVFDRYYCSDSPCLPSRTALTSGQHGITNGVIGHFGDDARFRLDAGHAPHPQRPLLGQALNMAGYTCAAVSSFAERHRAYYFMGNFRENVQVTPDMGDEPADMITDAALEWIGKHRDVEDWYLHVTYWDPHTDYLQDESWTQKAAASGPAPAWPDQEAIDGHAEVYGARSALDLHYSGGPKKSRVPQNMPDEIRTRADFEHLINGYDGAIHFWDSEFGRLRRSIEEMGLADDVAIIVSSDHGESFGELGLYAEHGLASEPVHRLPMIIHWPGITDQPGVAGRHNDALLYNIDYAPTLLDLLGLQQPEKWQGASYAPAVRGEAIESRPYLVWGHGAHTYQRAVRTRDHLYIRTYHPGCFRAELESLFNVTEDPYLTKNLIDAEHVLAAQMRSNLMEWLGFYAGTPGALPDPMQGALQVGPTLYNQPKDYMQHLRNTGRGHLAKHLEERLNPGNSATHVSWHAQVPISEEDRTAMRKRFAATVMAEE</sequence>
<dbReference type="EMBL" id="JAUSTB010000001">
    <property type="protein sequence ID" value="MDQ0144683.1"/>
    <property type="molecule type" value="Genomic_DNA"/>
</dbReference>
<dbReference type="SUPFAM" id="SSF53649">
    <property type="entry name" value="Alkaline phosphatase-like"/>
    <property type="match status" value="1"/>
</dbReference>
<feature type="domain" description="Sulfatase N-terminal" evidence="1">
    <location>
        <begin position="3"/>
        <end position="338"/>
    </location>
</feature>
<comment type="caution">
    <text evidence="2">The sequence shown here is derived from an EMBL/GenBank/DDBJ whole genome shotgun (WGS) entry which is preliminary data.</text>
</comment>
<dbReference type="AlphaFoldDB" id="A0AAJ1SS56"/>
<dbReference type="RefSeq" id="WP_307356912.1">
    <property type="nucleotide sequence ID" value="NZ_JAUSTB010000001.1"/>
</dbReference>
<reference evidence="2 3" key="1">
    <citation type="submission" date="2023-07" db="EMBL/GenBank/DDBJ databases">
        <title>Sorghum-associated microbial communities from plants grown in Nebraska, USA.</title>
        <authorList>
            <person name="Schachtman D."/>
        </authorList>
    </citation>
    <scope>NUCLEOTIDE SEQUENCE [LARGE SCALE GENOMIC DNA]</scope>
    <source>
        <strain evidence="2 3">DS1001</strain>
    </source>
</reference>
<dbReference type="InterPro" id="IPR017850">
    <property type="entry name" value="Alkaline_phosphatase_core_sf"/>
</dbReference>
<dbReference type="PANTHER" id="PTHR43751">
    <property type="entry name" value="SULFATASE"/>
    <property type="match status" value="1"/>
</dbReference>
<dbReference type="Gene3D" id="3.40.720.10">
    <property type="entry name" value="Alkaline Phosphatase, subunit A"/>
    <property type="match status" value="1"/>
</dbReference>
<evidence type="ECO:0000313" key="3">
    <source>
        <dbReference type="Proteomes" id="UP001239267"/>
    </source>
</evidence>
<dbReference type="Pfam" id="PF00884">
    <property type="entry name" value="Sulfatase"/>
    <property type="match status" value="1"/>
</dbReference>
<protein>
    <submittedName>
        <fullName evidence="2">Arylsulfatase A-like enzyme</fullName>
    </submittedName>
</protein>
<dbReference type="Proteomes" id="UP001239267">
    <property type="component" value="Unassembled WGS sequence"/>
</dbReference>
<evidence type="ECO:0000259" key="1">
    <source>
        <dbReference type="Pfam" id="PF00884"/>
    </source>
</evidence>
<gene>
    <name evidence="2" type="ORF">J2T23_000557</name>
</gene>
<dbReference type="InterPro" id="IPR000917">
    <property type="entry name" value="Sulfatase_N"/>
</dbReference>
<keyword evidence="3" id="KW-1185">Reference proteome</keyword>
<name>A0AAJ1SS56_9MICC</name>
<dbReference type="PANTHER" id="PTHR43751:SF3">
    <property type="entry name" value="SULFATASE N-TERMINAL DOMAIN-CONTAINING PROTEIN"/>
    <property type="match status" value="1"/>
</dbReference>
<dbReference type="CDD" id="cd16148">
    <property type="entry name" value="sulfatase_like"/>
    <property type="match status" value="1"/>
</dbReference>
<evidence type="ECO:0000313" key="2">
    <source>
        <dbReference type="EMBL" id="MDQ0144683.1"/>
    </source>
</evidence>
<accession>A0AAJ1SS56</accession>
<dbReference type="InterPro" id="IPR052701">
    <property type="entry name" value="GAG_Ulvan_Degrading_Sulfatases"/>
</dbReference>